<evidence type="ECO:0000313" key="1">
    <source>
        <dbReference type="EMBL" id="PNP81480.1"/>
    </source>
</evidence>
<dbReference type="AlphaFoldDB" id="A0A2K0WGT5"/>
<comment type="caution">
    <text evidence="1">The sequence shown here is derived from an EMBL/GenBank/DDBJ whole genome shotgun (WGS) entry which is preliminary data.</text>
</comment>
<dbReference type="EMBL" id="MTQA01000066">
    <property type="protein sequence ID" value="PNP81480.1"/>
    <property type="molecule type" value="Genomic_DNA"/>
</dbReference>
<dbReference type="Proteomes" id="UP000236664">
    <property type="component" value="Unassembled WGS sequence"/>
</dbReference>
<evidence type="ECO:0000313" key="2">
    <source>
        <dbReference type="Proteomes" id="UP000236664"/>
    </source>
</evidence>
<keyword evidence="2" id="KW-1185">Reference proteome</keyword>
<protein>
    <submittedName>
        <fullName evidence="1">Uncharacterized protein</fullName>
    </submittedName>
</protein>
<dbReference type="OrthoDB" id="5090580at2759"/>
<reference evidence="1 2" key="1">
    <citation type="submission" date="2017-06" db="EMBL/GenBank/DDBJ databases">
        <title>Genome of Fusarium nygamai isolate CS10214.</title>
        <authorList>
            <person name="Gardiner D.M."/>
            <person name="Obanor F."/>
            <person name="Kazan K."/>
        </authorList>
    </citation>
    <scope>NUCLEOTIDE SEQUENCE [LARGE SCALE GENOMIC DNA]</scope>
    <source>
        <strain evidence="1 2">CS10214</strain>
    </source>
</reference>
<organism evidence="1 2">
    <name type="scientific">Gibberella nygamai</name>
    <name type="common">Bean root rot disease fungus</name>
    <name type="synonym">Fusarium nygamai</name>
    <dbReference type="NCBI Taxonomy" id="42673"/>
    <lineage>
        <taxon>Eukaryota</taxon>
        <taxon>Fungi</taxon>
        <taxon>Dikarya</taxon>
        <taxon>Ascomycota</taxon>
        <taxon>Pezizomycotina</taxon>
        <taxon>Sordariomycetes</taxon>
        <taxon>Hypocreomycetidae</taxon>
        <taxon>Hypocreales</taxon>
        <taxon>Nectriaceae</taxon>
        <taxon>Fusarium</taxon>
        <taxon>Fusarium fujikuroi species complex</taxon>
    </lineage>
</organism>
<sequence length="201" mass="21917">MPEVFCHDTLLSISINSQSPSQSPEAALQIHRAATTDGPDNFWPELVPELNLVAIFGDNGHWYLHFENPAGGKTMNVMAPSDVCPGAMVYHGTKEGIEKASLIASFLANTQQVAVIVLGFCHCFETGLHAAKLTADVRLRVVDSHEYAESRNDTPTCPYQSSGHLAVFILPWREETEFSACGYKVVEKAVILEQLNGGTNT</sequence>
<proteinExistence type="predicted"/>
<accession>A0A2K0WGT5</accession>
<name>A0A2K0WGT5_GIBNY</name>
<gene>
    <name evidence="1" type="ORF">FNYG_05155</name>
</gene>